<feature type="domain" description="TRP C-terminal" evidence="3">
    <location>
        <begin position="176"/>
        <end position="624"/>
    </location>
</feature>
<dbReference type="PANTHER" id="PTHR31145:SF6">
    <property type="entry name" value="INTEGRAL MEMBRANE PROTEIN (AFU_ORTHOLOGUE AFUA_7G01610)"/>
    <property type="match status" value="1"/>
</dbReference>
<dbReference type="Proteomes" id="UP001203297">
    <property type="component" value="Unassembled WGS sequence"/>
</dbReference>
<feature type="transmembrane region" description="Helical" evidence="2">
    <location>
        <begin position="536"/>
        <end position="555"/>
    </location>
</feature>
<comment type="caution">
    <text evidence="4">The sequence shown here is derived from an EMBL/GenBank/DDBJ whole genome shotgun (WGS) entry which is preliminary data.</text>
</comment>
<feature type="transmembrane region" description="Helical" evidence="2">
    <location>
        <begin position="424"/>
        <end position="443"/>
    </location>
</feature>
<dbReference type="EMBL" id="WTXG01000002">
    <property type="protein sequence ID" value="KAI0306954.1"/>
    <property type="molecule type" value="Genomic_DNA"/>
</dbReference>
<feature type="compositionally biased region" description="Basic and acidic residues" evidence="1">
    <location>
        <begin position="889"/>
        <end position="899"/>
    </location>
</feature>
<dbReference type="InterPro" id="IPR040241">
    <property type="entry name" value="TRP_Flc/Pkd2-like"/>
</dbReference>
<evidence type="ECO:0000256" key="2">
    <source>
        <dbReference type="SAM" id="Phobius"/>
    </source>
</evidence>
<keyword evidence="2" id="KW-0812">Transmembrane</keyword>
<feature type="transmembrane region" description="Helical" evidence="2">
    <location>
        <begin position="504"/>
        <end position="524"/>
    </location>
</feature>
<feature type="region of interest" description="Disordered" evidence="1">
    <location>
        <begin position="850"/>
        <end position="936"/>
    </location>
</feature>
<proteinExistence type="predicted"/>
<organism evidence="4 5">
    <name type="scientific">Multifurca ochricompacta</name>
    <dbReference type="NCBI Taxonomy" id="376703"/>
    <lineage>
        <taxon>Eukaryota</taxon>
        <taxon>Fungi</taxon>
        <taxon>Dikarya</taxon>
        <taxon>Basidiomycota</taxon>
        <taxon>Agaricomycotina</taxon>
        <taxon>Agaricomycetes</taxon>
        <taxon>Russulales</taxon>
        <taxon>Russulaceae</taxon>
        <taxon>Multifurca</taxon>
    </lineage>
</organism>
<sequence length="981" mass="107496">MVVRTWVRVIILDPQLPHSRDPHSIATLFSTTEILTFDIRDNNSYFCATLRPSSPLPSPDNTGLYCPIPVGPFAFSTYVPLSTSRELTTLQTRLRAVDPFSNELLCVNIATTPLDPGTLNSVYGHAKIIFWATIAFCAAYWLLVATARLTSAWSRRSGWSGRGFWSRVENTGFVIASAVSGEGLAKSPALIRFVTPSMRDIFFHTQWCAALAMVAVQWPEFIYPLLTQTAWATLSYNVTLTQGVGSSWKHWNPVSAPTFDPPSNFADQLSDPGSPIFVDSTVPNTLFMLPRNATSGLSSFAYTVGLRPQDLFSVCLVLFLAIVGGTIALSIFVWALDSMATYIVTTFFNGRQIPKYGTRSPRYSATGKDILDGVTGAQSADEDRSHSSHFLFRSSRFPQGSHKSWFRIRLDFSSFHFSVLQGNLVRILMLFHLPVTIFSSYQLTIGRNQVSILSIALAALSLAIFSVAIPILLIFRLFMTSTSKLYDETWTLLALGPLYNHYRYGSQLFACMFFATSLALGVTIGCGQKSGTAQAIIILVIEVISALVTSIWLPWGHGASMGLISFLFCVARIMVAVLLVILTPTVSIGIEAGQWVAYVILFILSLVYIAFILLLACKLIEALTRIFGGVGFERSRHTVDSGLIGVCGLLGCCGSRKQRSPRNRAKDSDLPRVISQATLPLATRKGSTPTQSGPPSVFRPEHALRPYREENDDDTGFIMGAWRPFPRPGYALVGDYGTPPESPAKTGFSRVGGGRSHFDAPYSIATGSVHTFPSASVEQPPTPQRHSHESNPSVTPSFPNAERQPYSSLPPGAMAPHVRRKSQTAIIEHAPAPPKVAVTPSRQAAIMPSSFRRHSQLSEVVSPTSDDDASGVNQPRKRHWFQLRKPRRHSEGDEARPEDVPSADKSGDAGRSFVVIRGRKSSQPVTGGLGSDEVSDAPPTKSFVVLRGKDKTILLHDDFLIMMMIMMIFSCSVALPSLQRL</sequence>
<dbReference type="InterPro" id="IPR010308">
    <property type="entry name" value="TRP_C"/>
</dbReference>
<keyword evidence="5" id="KW-1185">Reference proteome</keyword>
<accession>A0AAD4MBR5</accession>
<feature type="region of interest" description="Disordered" evidence="1">
    <location>
        <begin position="681"/>
        <end position="713"/>
    </location>
</feature>
<feature type="transmembrane region" description="Helical" evidence="2">
    <location>
        <begin position="561"/>
        <end position="583"/>
    </location>
</feature>
<feature type="transmembrane region" description="Helical" evidence="2">
    <location>
        <begin position="959"/>
        <end position="978"/>
    </location>
</feature>
<feature type="transmembrane region" description="Helical" evidence="2">
    <location>
        <begin position="595"/>
        <end position="616"/>
    </location>
</feature>
<feature type="transmembrane region" description="Helical" evidence="2">
    <location>
        <begin position="311"/>
        <end position="336"/>
    </location>
</feature>
<dbReference type="GO" id="GO:0016020">
    <property type="term" value="C:membrane"/>
    <property type="evidence" value="ECO:0007669"/>
    <property type="project" value="TreeGrafter"/>
</dbReference>
<name>A0AAD4MBR5_9AGAM</name>
<dbReference type="GO" id="GO:0055085">
    <property type="term" value="P:transmembrane transport"/>
    <property type="evidence" value="ECO:0007669"/>
    <property type="project" value="TreeGrafter"/>
</dbReference>
<feature type="region of interest" description="Disordered" evidence="1">
    <location>
        <begin position="772"/>
        <end position="822"/>
    </location>
</feature>
<feature type="compositionally biased region" description="Basic residues" evidence="1">
    <location>
        <begin position="875"/>
        <end position="888"/>
    </location>
</feature>
<reference evidence="4" key="1">
    <citation type="journal article" date="2022" name="New Phytol.">
        <title>Evolutionary transition to the ectomycorrhizal habit in the genomes of a hyperdiverse lineage of mushroom-forming fungi.</title>
        <authorList>
            <person name="Looney B."/>
            <person name="Miyauchi S."/>
            <person name="Morin E."/>
            <person name="Drula E."/>
            <person name="Courty P.E."/>
            <person name="Kohler A."/>
            <person name="Kuo A."/>
            <person name="LaButti K."/>
            <person name="Pangilinan J."/>
            <person name="Lipzen A."/>
            <person name="Riley R."/>
            <person name="Andreopoulos W."/>
            <person name="He G."/>
            <person name="Johnson J."/>
            <person name="Nolan M."/>
            <person name="Tritt A."/>
            <person name="Barry K.W."/>
            <person name="Grigoriev I.V."/>
            <person name="Nagy L.G."/>
            <person name="Hibbett D."/>
            <person name="Henrissat B."/>
            <person name="Matheny P.B."/>
            <person name="Labbe J."/>
            <person name="Martin F.M."/>
        </authorList>
    </citation>
    <scope>NUCLEOTIDE SEQUENCE</scope>
    <source>
        <strain evidence="4">BPL690</strain>
    </source>
</reference>
<protein>
    <recommendedName>
        <fullName evidence="3">TRP C-terminal domain-containing protein</fullName>
    </recommendedName>
</protein>
<dbReference type="Pfam" id="PF06011">
    <property type="entry name" value="TRP"/>
    <property type="match status" value="1"/>
</dbReference>
<keyword evidence="2" id="KW-0472">Membrane</keyword>
<feature type="compositionally biased region" description="Polar residues" evidence="1">
    <location>
        <begin position="685"/>
        <end position="694"/>
    </location>
</feature>
<evidence type="ECO:0000256" key="1">
    <source>
        <dbReference type="SAM" id="MobiDB-lite"/>
    </source>
</evidence>
<evidence type="ECO:0000259" key="3">
    <source>
        <dbReference type="Pfam" id="PF06011"/>
    </source>
</evidence>
<gene>
    <name evidence="4" type="ORF">B0F90DRAFT_1931587</name>
</gene>
<keyword evidence="2" id="KW-1133">Transmembrane helix</keyword>
<dbReference type="AlphaFoldDB" id="A0AAD4MBR5"/>
<dbReference type="PANTHER" id="PTHR31145">
    <property type="entry name" value="INTEGRAL MEMBRANE PROTEIN (AFU_ORTHOLOGUE AFUA_7G01610)"/>
    <property type="match status" value="1"/>
</dbReference>
<feature type="compositionally biased region" description="Basic and acidic residues" evidence="1">
    <location>
        <begin position="699"/>
        <end position="709"/>
    </location>
</feature>
<feature type="transmembrane region" description="Helical" evidence="2">
    <location>
        <begin position="128"/>
        <end position="147"/>
    </location>
</feature>
<evidence type="ECO:0000313" key="4">
    <source>
        <dbReference type="EMBL" id="KAI0306954.1"/>
    </source>
</evidence>
<feature type="transmembrane region" description="Helical" evidence="2">
    <location>
        <begin position="455"/>
        <end position="478"/>
    </location>
</feature>
<evidence type="ECO:0000313" key="5">
    <source>
        <dbReference type="Proteomes" id="UP001203297"/>
    </source>
</evidence>